<dbReference type="Proteomes" id="UP001177023">
    <property type="component" value="Unassembled WGS sequence"/>
</dbReference>
<gene>
    <name evidence="1" type="ORF">MSPICULIGERA_LOCUS10441</name>
</gene>
<dbReference type="AlphaFoldDB" id="A0AA36CMZ1"/>
<evidence type="ECO:0000313" key="1">
    <source>
        <dbReference type="EMBL" id="CAJ0572047.1"/>
    </source>
</evidence>
<sequence length="155" mass="16963">MGQGQSGFVVEVARPKRGTFQAIPQNEPGEEAGPSPQEWRIIVNPSAEFFGSERLKELIEKLHRPHRLLSIGDAKQVLHALAALDPHADMLLPLLTLVSNATAYTANQIVLREATVVSRVVGMLLCADRSYPRPVRLMLLQCIANMAVATENLSS</sequence>
<protein>
    <submittedName>
        <fullName evidence="1">Uncharacterized protein</fullName>
    </submittedName>
</protein>
<feature type="non-terminal residue" evidence="1">
    <location>
        <position position="155"/>
    </location>
</feature>
<name>A0AA36CMZ1_9BILA</name>
<dbReference type="EMBL" id="CATQJA010002589">
    <property type="protein sequence ID" value="CAJ0572047.1"/>
    <property type="molecule type" value="Genomic_DNA"/>
</dbReference>
<comment type="caution">
    <text evidence="1">The sequence shown here is derived from an EMBL/GenBank/DDBJ whole genome shotgun (WGS) entry which is preliminary data.</text>
</comment>
<organism evidence="1 2">
    <name type="scientific">Mesorhabditis spiculigera</name>
    <dbReference type="NCBI Taxonomy" id="96644"/>
    <lineage>
        <taxon>Eukaryota</taxon>
        <taxon>Metazoa</taxon>
        <taxon>Ecdysozoa</taxon>
        <taxon>Nematoda</taxon>
        <taxon>Chromadorea</taxon>
        <taxon>Rhabditida</taxon>
        <taxon>Rhabditina</taxon>
        <taxon>Rhabditomorpha</taxon>
        <taxon>Rhabditoidea</taxon>
        <taxon>Rhabditidae</taxon>
        <taxon>Mesorhabditinae</taxon>
        <taxon>Mesorhabditis</taxon>
    </lineage>
</organism>
<reference evidence="1" key="1">
    <citation type="submission" date="2023-06" db="EMBL/GenBank/DDBJ databases">
        <authorList>
            <person name="Delattre M."/>
        </authorList>
    </citation>
    <scope>NUCLEOTIDE SEQUENCE</scope>
    <source>
        <strain evidence="1">AF72</strain>
    </source>
</reference>
<accession>A0AA36CMZ1</accession>
<evidence type="ECO:0000313" key="2">
    <source>
        <dbReference type="Proteomes" id="UP001177023"/>
    </source>
</evidence>
<keyword evidence="2" id="KW-1185">Reference proteome</keyword>
<proteinExistence type="predicted"/>